<evidence type="ECO:0000313" key="3">
    <source>
        <dbReference type="Proteomes" id="UP000789396"/>
    </source>
</evidence>
<evidence type="ECO:0000256" key="1">
    <source>
        <dbReference type="SAM" id="Phobius"/>
    </source>
</evidence>
<reference evidence="2" key="1">
    <citation type="submission" date="2021-06" db="EMBL/GenBank/DDBJ databases">
        <authorList>
            <person name="Kallberg Y."/>
            <person name="Tangrot J."/>
            <person name="Rosling A."/>
        </authorList>
    </citation>
    <scope>NUCLEOTIDE SEQUENCE</scope>
    <source>
        <strain evidence="2">IN212</strain>
    </source>
</reference>
<gene>
    <name evidence="2" type="ORF">RFULGI_LOCUS17364</name>
</gene>
<keyword evidence="1" id="KW-0472">Membrane</keyword>
<keyword evidence="1" id="KW-0812">Transmembrane</keyword>
<keyword evidence="1" id="KW-1133">Transmembrane helix</keyword>
<name>A0A9N9JV82_9GLOM</name>
<dbReference type="AlphaFoldDB" id="A0A9N9JV82"/>
<feature type="non-terminal residue" evidence="2">
    <location>
        <position position="1"/>
    </location>
</feature>
<accession>A0A9N9JV82</accession>
<keyword evidence="3" id="KW-1185">Reference proteome</keyword>
<dbReference type="Proteomes" id="UP000789396">
    <property type="component" value="Unassembled WGS sequence"/>
</dbReference>
<protein>
    <submittedName>
        <fullName evidence="2">5465_t:CDS:1</fullName>
    </submittedName>
</protein>
<proteinExistence type="predicted"/>
<evidence type="ECO:0000313" key="2">
    <source>
        <dbReference type="EMBL" id="CAG8797284.1"/>
    </source>
</evidence>
<organism evidence="2 3">
    <name type="scientific">Racocetra fulgida</name>
    <dbReference type="NCBI Taxonomy" id="60492"/>
    <lineage>
        <taxon>Eukaryota</taxon>
        <taxon>Fungi</taxon>
        <taxon>Fungi incertae sedis</taxon>
        <taxon>Mucoromycota</taxon>
        <taxon>Glomeromycotina</taxon>
        <taxon>Glomeromycetes</taxon>
        <taxon>Diversisporales</taxon>
        <taxon>Gigasporaceae</taxon>
        <taxon>Racocetra</taxon>
    </lineage>
</organism>
<dbReference type="OrthoDB" id="3026777at2759"/>
<feature type="transmembrane region" description="Helical" evidence="1">
    <location>
        <begin position="12"/>
        <end position="30"/>
    </location>
</feature>
<dbReference type="EMBL" id="CAJVPZ010067631">
    <property type="protein sequence ID" value="CAG8797284.1"/>
    <property type="molecule type" value="Genomic_DNA"/>
</dbReference>
<comment type="caution">
    <text evidence="2">The sequence shown here is derived from an EMBL/GenBank/DDBJ whole genome shotgun (WGS) entry which is preliminary data.</text>
</comment>
<sequence>LTMMRAGLIMEVAGFTLYAIAIVPNMFYFACVVNSLSTIATPAVRALFTTFVLPTQAGQILGALSVIESVG</sequence>
<feature type="non-terminal residue" evidence="2">
    <location>
        <position position="71"/>
    </location>
</feature>